<keyword evidence="7" id="KW-0408">Iron</keyword>
<evidence type="ECO:0000313" key="11">
    <source>
        <dbReference type="EMBL" id="GAG52293.1"/>
    </source>
</evidence>
<accession>X0YVF3</accession>
<dbReference type="PIRSF" id="PIRSF006816">
    <property type="entry name" value="Cyc3_hyd_g"/>
    <property type="match status" value="1"/>
</dbReference>
<dbReference type="Pfam" id="PF10418">
    <property type="entry name" value="DHODB_Fe-S_bind"/>
    <property type="match status" value="1"/>
</dbReference>
<proteinExistence type="predicted"/>
<dbReference type="Pfam" id="PF00175">
    <property type="entry name" value="NAD_binding_1"/>
    <property type="match status" value="1"/>
</dbReference>
<dbReference type="Gene3D" id="2.40.30.10">
    <property type="entry name" value="Translation factors"/>
    <property type="match status" value="1"/>
</dbReference>
<evidence type="ECO:0000256" key="5">
    <source>
        <dbReference type="ARBA" id="ARBA00022827"/>
    </source>
</evidence>
<organism evidence="11">
    <name type="scientific">marine sediment metagenome</name>
    <dbReference type="NCBI Taxonomy" id="412755"/>
    <lineage>
        <taxon>unclassified sequences</taxon>
        <taxon>metagenomes</taxon>
        <taxon>ecological metagenomes</taxon>
    </lineage>
</organism>
<dbReference type="InterPro" id="IPR012165">
    <property type="entry name" value="Cyt_c3_hydrogenase_gsu"/>
</dbReference>
<reference evidence="11" key="1">
    <citation type="journal article" date="2014" name="Front. Microbiol.">
        <title>High frequency of phylogenetically diverse reductive dehalogenase-homologous genes in deep subseafloor sedimentary metagenomes.</title>
        <authorList>
            <person name="Kawai M."/>
            <person name="Futagami T."/>
            <person name="Toyoda A."/>
            <person name="Takaki Y."/>
            <person name="Nishi S."/>
            <person name="Hori S."/>
            <person name="Arai W."/>
            <person name="Tsubouchi T."/>
            <person name="Morono Y."/>
            <person name="Uchiyama I."/>
            <person name="Ito T."/>
            <person name="Fujiyama A."/>
            <person name="Inagaki F."/>
            <person name="Takami H."/>
        </authorList>
    </citation>
    <scope>NUCLEOTIDE SEQUENCE</scope>
    <source>
        <strain evidence="11">Expedition CK06-06</strain>
    </source>
</reference>
<dbReference type="InterPro" id="IPR037117">
    <property type="entry name" value="Dihydroorotate_DH_ele_sf"/>
</dbReference>
<dbReference type="SUPFAM" id="SSF63380">
    <property type="entry name" value="Riboflavin synthase domain-like"/>
    <property type="match status" value="1"/>
</dbReference>
<dbReference type="CDD" id="cd06221">
    <property type="entry name" value="sulfite_reductase_like"/>
    <property type="match status" value="1"/>
</dbReference>
<evidence type="ECO:0000256" key="3">
    <source>
        <dbReference type="ARBA" id="ARBA00022714"/>
    </source>
</evidence>
<gene>
    <name evidence="11" type="ORF">S01H1_77679</name>
</gene>
<dbReference type="PROSITE" id="PS51384">
    <property type="entry name" value="FAD_FR"/>
    <property type="match status" value="1"/>
</dbReference>
<dbReference type="GO" id="GO:0006221">
    <property type="term" value="P:pyrimidine nucleotide biosynthetic process"/>
    <property type="evidence" value="ECO:0007669"/>
    <property type="project" value="InterPro"/>
</dbReference>
<dbReference type="PRINTS" id="PR00371">
    <property type="entry name" value="FPNCR"/>
</dbReference>
<evidence type="ECO:0000256" key="7">
    <source>
        <dbReference type="ARBA" id="ARBA00023004"/>
    </source>
</evidence>
<keyword evidence="1" id="KW-0813">Transport</keyword>
<comment type="cofactor">
    <cofactor evidence="9">
        <name>[2Fe-2S] cluster</name>
        <dbReference type="ChEBI" id="CHEBI:190135"/>
    </cofactor>
</comment>
<evidence type="ECO:0000256" key="8">
    <source>
        <dbReference type="ARBA" id="ARBA00023014"/>
    </source>
</evidence>
<dbReference type="GO" id="GO:0050660">
    <property type="term" value="F:flavin adenine dinucleotide binding"/>
    <property type="evidence" value="ECO:0007669"/>
    <property type="project" value="InterPro"/>
</dbReference>
<dbReference type="GO" id="GO:0016491">
    <property type="term" value="F:oxidoreductase activity"/>
    <property type="evidence" value="ECO:0007669"/>
    <property type="project" value="InterPro"/>
</dbReference>
<dbReference type="Gene3D" id="3.40.50.80">
    <property type="entry name" value="Nucleotide-binding domain of ferredoxin-NADP reductase (FNR) module"/>
    <property type="match status" value="1"/>
</dbReference>
<dbReference type="GO" id="GO:0051537">
    <property type="term" value="F:2 iron, 2 sulfur cluster binding"/>
    <property type="evidence" value="ECO:0007669"/>
    <property type="project" value="UniProtKB-KW"/>
</dbReference>
<keyword evidence="2" id="KW-0285">Flavoprotein</keyword>
<dbReference type="PANTHER" id="PTHR43513">
    <property type="entry name" value="DIHYDROOROTATE DEHYDROGENASE B (NAD(+)), ELECTRON TRANSFER SUBUNIT"/>
    <property type="match status" value="1"/>
</dbReference>
<evidence type="ECO:0000256" key="1">
    <source>
        <dbReference type="ARBA" id="ARBA00022448"/>
    </source>
</evidence>
<evidence type="ECO:0000256" key="9">
    <source>
        <dbReference type="ARBA" id="ARBA00034078"/>
    </source>
</evidence>
<feature type="non-terminal residue" evidence="11">
    <location>
        <position position="232"/>
    </location>
</feature>
<sequence length="232" mass="25413">YQPGQFVFLSAFGIGEAPFGIASIPAHGEVLEFAVQRLGSVTTALHEMGEGDLVGVRGPFGRPFPMEIMKGKNLIVLGGGIGGAPLRPVIQTVLESREEYGHLTILWAARKPSLMIFRDELDIWREAPDCELHLTVDESETGWEHDVGLITELLEQVAPSPENAITISCGPPIMIHFVDLMLSEMGFTPEQRYVTLEARMHCGIGKCGRCNLGDKYVCTDGPVFSMDEVEDL</sequence>
<feature type="domain" description="FAD-binding FR-type" evidence="10">
    <location>
        <begin position="1"/>
        <end position="66"/>
    </location>
</feature>
<evidence type="ECO:0000256" key="6">
    <source>
        <dbReference type="ARBA" id="ARBA00022982"/>
    </source>
</evidence>
<dbReference type="InterPro" id="IPR017938">
    <property type="entry name" value="Riboflavin_synthase-like_b-brl"/>
</dbReference>
<dbReference type="InterPro" id="IPR050353">
    <property type="entry name" value="PyrK_electron_transfer"/>
</dbReference>
<evidence type="ECO:0000256" key="2">
    <source>
        <dbReference type="ARBA" id="ARBA00022630"/>
    </source>
</evidence>
<keyword evidence="3" id="KW-0001">2Fe-2S</keyword>
<keyword evidence="8" id="KW-0411">Iron-sulfur</keyword>
<dbReference type="InterPro" id="IPR001433">
    <property type="entry name" value="OxRdtase_FAD/NAD-bd"/>
</dbReference>
<feature type="non-terminal residue" evidence="11">
    <location>
        <position position="1"/>
    </location>
</feature>
<dbReference type="InterPro" id="IPR019480">
    <property type="entry name" value="Dihydroorotate_DH_Fe-S-bd"/>
</dbReference>
<comment type="caution">
    <text evidence="11">The sequence shown here is derived from an EMBL/GenBank/DDBJ whole genome shotgun (WGS) entry which is preliminary data.</text>
</comment>
<protein>
    <recommendedName>
        <fullName evidence="10">FAD-binding FR-type domain-containing protein</fullName>
    </recommendedName>
</protein>
<dbReference type="InterPro" id="IPR017927">
    <property type="entry name" value="FAD-bd_FR_type"/>
</dbReference>
<dbReference type="AlphaFoldDB" id="X0YVF3"/>
<evidence type="ECO:0000259" key="10">
    <source>
        <dbReference type="PROSITE" id="PS51384"/>
    </source>
</evidence>
<dbReference type="PRINTS" id="PR00406">
    <property type="entry name" value="CYTB5RDTASE"/>
</dbReference>
<dbReference type="EMBL" id="BARS01052228">
    <property type="protein sequence ID" value="GAG52293.1"/>
    <property type="molecule type" value="Genomic_DNA"/>
</dbReference>
<dbReference type="PANTHER" id="PTHR43513:SF1">
    <property type="entry name" value="ANAEROBIC SULFITE REDUCTASE SUBUNIT B"/>
    <property type="match status" value="1"/>
</dbReference>
<keyword evidence="5" id="KW-0274">FAD</keyword>
<keyword evidence="6" id="KW-0249">Electron transport</keyword>
<dbReference type="Gene3D" id="2.10.240.10">
    <property type="entry name" value="Dihydroorotate dehydrogenase, electron transfer subunit"/>
    <property type="match status" value="1"/>
</dbReference>
<dbReference type="GO" id="GO:0046872">
    <property type="term" value="F:metal ion binding"/>
    <property type="evidence" value="ECO:0007669"/>
    <property type="project" value="UniProtKB-KW"/>
</dbReference>
<keyword evidence="4" id="KW-0479">Metal-binding</keyword>
<name>X0YVF3_9ZZZZ</name>
<dbReference type="InterPro" id="IPR039261">
    <property type="entry name" value="FNR_nucleotide-bd"/>
</dbReference>
<evidence type="ECO:0000256" key="4">
    <source>
        <dbReference type="ARBA" id="ARBA00022723"/>
    </source>
</evidence>
<dbReference type="InterPro" id="IPR001709">
    <property type="entry name" value="Flavoprot_Pyr_Nucl_cyt_Rdtase"/>
</dbReference>
<dbReference type="SUPFAM" id="SSF52343">
    <property type="entry name" value="Ferredoxin reductase-like, C-terminal NADP-linked domain"/>
    <property type="match status" value="1"/>
</dbReference>